<keyword evidence="6" id="KW-0472">Membrane</keyword>
<dbReference type="InterPro" id="IPR045192">
    <property type="entry name" value="AP180-like"/>
</dbReference>
<dbReference type="GO" id="GO:0000149">
    <property type="term" value="F:SNARE binding"/>
    <property type="evidence" value="ECO:0007669"/>
    <property type="project" value="TreeGrafter"/>
</dbReference>
<evidence type="ECO:0000256" key="3">
    <source>
        <dbReference type="ARBA" id="ARBA00004600"/>
    </source>
</evidence>
<protein>
    <submittedName>
        <fullName evidence="11">Clathrin assembly protein At5g35200 isoform X1</fullName>
    </submittedName>
</protein>
<evidence type="ECO:0000313" key="10">
    <source>
        <dbReference type="Proteomes" id="UP000228380"/>
    </source>
</evidence>
<evidence type="ECO:0000256" key="7">
    <source>
        <dbReference type="ARBA" id="ARBA00023176"/>
    </source>
</evidence>
<evidence type="ECO:0000313" key="11">
    <source>
        <dbReference type="RefSeq" id="XP_038987330.1"/>
    </source>
</evidence>
<evidence type="ECO:0000256" key="5">
    <source>
        <dbReference type="ARBA" id="ARBA00023034"/>
    </source>
</evidence>
<dbReference type="InterPro" id="IPR014712">
    <property type="entry name" value="ANTH_dom_sf"/>
</dbReference>
<dbReference type="Gene3D" id="1.25.40.90">
    <property type="match status" value="1"/>
</dbReference>
<evidence type="ECO:0000256" key="6">
    <source>
        <dbReference type="ARBA" id="ARBA00023136"/>
    </source>
</evidence>
<dbReference type="KEGG" id="pda:103709848"/>
<dbReference type="GO" id="GO:0005905">
    <property type="term" value="C:clathrin-coated pit"/>
    <property type="evidence" value="ECO:0007669"/>
    <property type="project" value="UniProtKB-SubCell"/>
</dbReference>
<dbReference type="GO" id="GO:0005794">
    <property type="term" value="C:Golgi apparatus"/>
    <property type="evidence" value="ECO:0007669"/>
    <property type="project" value="UniProtKB-SubCell"/>
</dbReference>
<evidence type="ECO:0000259" key="9">
    <source>
        <dbReference type="PROSITE" id="PS50942"/>
    </source>
</evidence>
<accession>A0A8B9ALU1</accession>
<dbReference type="InterPro" id="IPR011417">
    <property type="entry name" value="ANTH_dom"/>
</dbReference>
<organism evidence="10 11">
    <name type="scientific">Phoenix dactylifera</name>
    <name type="common">Date palm</name>
    <dbReference type="NCBI Taxonomy" id="42345"/>
    <lineage>
        <taxon>Eukaryota</taxon>
        <taxon>Viridiplantae</taxon>
        <taxon>Streptophyta</taxon>
        <taxon>Embryophyta</taxon>
        <taxon>Tracheophyta</taxon>
        <taxon>Spermatophyta</taxon>
        <taxon>Magnoliopsida</taxon>
        <taxon>Liliopsida</taxon>
        <taxon>Arecaceae</taxon>
        <taxon>Coryphoideae</taxon>
        <taxon>Phoeniceae</taxon>
        <taxon>Phoenix</taxon>
    </lineage>
</organism>
<dbReference type="GO" id="GO:0030136">
    <property type="term" value="C:clathrin-coated vesicle"/>
    <property type="evidence" value="ECO:0007669"/>
    <property type="project" value="UniProtKB-SubCell"/>
</dbReference>
<dbReference type="Pfam" id="PF07651">
    <property type="entry name" value="ANTH"/>
    <property type="match status" value="1"/>
</dbReference>
<keyword evidence="7" id="KW-0168">Coated pit</keyword>
<dbReference type="SMART" id="SM00273">
    <property type="entry name" value="ENTH"/>
    <property type="match status" value="1"/>
</dbReference>
<evidence type="ECO:0000256" key="1">
    <source>
        <dbReference type="ARBA" id="ARBA00004132"/>
    </source>
</evidence>
<dbReference type="GO" id="GO:0048268">
    <property type="term" value="P:clathrin coat assembly"/>
    <property type="evidence" value="ECO:0007669"/>
    <property type="project" value="InterPro"/>
</dbReference>
<dbReference type="PANTHER" id="PTHR22951:SF97">
    <property type="entry name" value="ENTH DOMAIN-CONTAINING PROTEIN"/>
    <property type="match status" value="1"/>
</dbReference>
<dbReference type="GO" id="GO:0005545">
    <property type="term" value="F:1-phosphatidylinositol binding"/>
    <property type="evidence" value="ECO:0007669"/>
    <property type="project" value="InterPro"/>
</dbReference>
<dbReference type="Proteomes" id="UP000228380">
    <property type="component" value="Chromosome 1"/>
</dbReference>
<name>A0A8B9ALU1_PHODC</name>
<keyword evidence="5" id="KW-0333">Golgi apparatus</keyword>
<sequence>MAGIGSTQQSIRKALGALKDSTTVGLAKVNSDYKELDIAVVKATNHVEQLPKEKHMRTIFDAVSASRPRADVAYCINSLAKRLTKTSNWAVALKTLIVFHCSLREIDPSFHEALINYTRSRGRMLNVSHFRDDSSPNAWDYSAWVRTYALYLEEWLECYGILKYDVGTEHSRTSELDTADLLEQLPALQQLLFRLLCCQPEGSAVYNSMIRYALSIVASEGIKIYCAINEGTLNLVDKFFEMQHHDAIRALEIYRKAGYQAERLFDFYEFCKGLDLGRGKNFVKIEQPPASFIAAMEEYVKDAPRALPPNQNVVDGDRGVTPRAILAIEHKKSKDDHENSDLILAPTLAKPEPSAAEIAEAPEQAPVTELLGLDDFNQCATKLEEENALALAIVGDDNPLKNTNNSNLTSETASGWELALFDFPSSNSSAVAESKLAGGLDKLTLESLYDDAIARRTNPGESYQMGQMAPNPFDAVQHPQDPFYASNTITPPASVQMAAMAQQQAYMMQQQQQPLRQDGSNPFGNPYGALGVPSYPPHNPYTGYM</sequence>
<keyword evidence="10" id="KW-1185">Reference proteome</keyword>
<keyword evidence="4" id="KW-0254">Endocytosis</keyword>
<dbReference type="InterPro" id="IPR048050">
    <property type="entry name" value="ANTH_N_plant"/>
</dbReference>
<feature type="domain" description="ENTH" evidence="9">
    <location>
        <begin position="28"/>
        <end position="166"/>
    </location>
</feature>
<dbReference type="CDD" id="cd03564">
    <property type="entry name" value="ANTH_N"/>
    <property type="match status" value="1"/>
</dbReference>
<dbReference type="GO" id="GO:0072583">
    <property type="term" value="P:clathrin-dependent endocytosis"/>
    <property type="evidence" value="ECO:0007669"/>
    <property type="project" value="InterPro"/>
</dbReference>
<dbReference type="GO" id="GO:0006900">
    <property type="term" value="P:vesicle budding from membrane"/>
    <property type="evidence" value="ECO:0007669"/>
    <property type="project" value="TreeGrafter"/>
</dbReference>
<evidence type="ECO:0000256" key="4">
    <source>
        <dbReference type="ARBA" id="ARBA00022583"/>
    </source>
</evidence>
<reference evidence="11" key="2">
    <citation type="submission" date="2025-08" db="UniProtKB">
        <authorList>
            <consortium name="RefSeq"/>
        </authorList>
    </citation>
    <scope>IDENTIFICATION</scope>
    <source>
        <tissue evidence="11">Young leaves</tissue>
    </source>
</reference>
<dbReference type="InterPro" id="IPR008942">
    <property type="entry name" value="ENTH_VHS"/>
</dbReference>
<comment type="subcellular location">
    <subcellularLocation>
        <location evidence="1">Cytoplasmic vesicle</location>
        <location evidence="1">Clathrin-coated vesicle</location>
    </subcellularLocation>
    <subcellularLocation>
        <location evidence="2">Golgi apparatus</location>
    </subcellularLocation>
    <subcellularLocation>
        <location evidence="3">Membrane</location>
        <location evidence="3">Clathrin-coated pit</location>
    </subcellularLocation>
</comment>
<dbReference type="InterPro" id="IPR013809">
    <property type="entry name" value="ENTH"/>
</dbReference>
<evidence type="ECO:0000256" key="2">
    <source>
        <dbReference type="ARBA" id="ARBA00004555"/>
    </source>
</evidence>
<dbReference type="PANTHER" id="PTHR22951">
    <property type="entry name" value="CLATHRIN ASSEMBLY PROTEIN"/>
    <property type="match status" value="1"/>
</dbReference>
<dbReference type="Gene3D" id="1.20.58.150">
    <property type="entry name" value="ANTH domain"/>
    <property type="match status" value="1"/>
</dbReference>
<proteinExistence type="predicted"/>
<dbReference type="PROSITE" id="PS50942">
    <property type="entry name" value="ENTH"/>
    <property type="match status" value="1"/>
</dbReference>
<dbReference type="GeneID" id="103709848"/>
<dbReference type="SUPFAM" id="SSF48464">
    <property type="entry name" value="ENTH/VHS domain"/>
    <property type="match status" value="1"/>
</dbReference>
<reference evidence="10" key="1">
    <citation type="journal article" date="2019" name="Nat. Commun.">
        <title>Genome-wide association mapping of date palm fruit traits.</title>
        <authorList>
            <person name="Hazzouri K.M."/>
            <person name="Gros-Balthazard M."/>
            <person name="Flowers J.M."/>
            <person name="Copetti D."/>
            <person name="Lemansour A."/>
            <person name="Lebrun M."/>
            <person name="Masmoudi K."/>
            <person name="Ferrand S."/>
            <person name="Dhar M.I."/>
            <person name="Fresquez Z.A."/>
            <person name="Rosas U."/>
            <person name="Zhang J."/>
            <person name="Talag J."/>
            <person name="Lee S."/>
            <person name="Kudrna D."/>
            <person name="Powell R.F."/>
            <person name="Leitch I.J."/>
            <person name="Krueger R.R."/>
            <person name="Wing R.A."/>
            <person name="Amiri K.M.A."/>
            <person name="Purugganan M.D."/>
        </authorList>
    </citation>
    <scope>NUCLEOTIDE SEQUENCE [LARGE SCALE GENOMIC DNA]</scope>
    <source>
        <strain evidence="10">cv. Khalas</strain>
    </source>
</reference>
<dbReference type="GO" id="GO:0005546">
    <property type="term" value="F:phosphatidylinositol-4,5-bisphosphate binding"/>
    <property type="evidence" value="ECO:0007669"/>
    <property type="project" value="TreeGrafter"/>
</dbReference>
<keyword evidence="8" id="KW-0968">Cytoplasmic vesicle</keyword>
<dbReference type="AlphaFoldDB" id="A0A8B9ALU1"/>
<dbReference type="SUPFAM" id="SSF89009">
    <property type="entry name" value="GAT-like domain"/>
    <property type="match status" value="1"/>
</dbReference>
<dbReference type="GO" id="GO:0032050">
    <property type="term" value="F:clathrin heavy chain binding"/>
    <property type="evidence" value="ECO:0007669"/>
    <property type="project" value="TreeGrafter"/>
</dbReference>
<dbReference type="RefSeq" id="XP_038987330.1">
    <property type="nucleotide sequence ID" value="XM_039131402.1"/>
</dbReference>
<dbReference type="FunFam" id="1.20.58.150:FF:000006">
    <property type="entry name" value="putative clathrin assembly protein At5g35200"/>
    <property type="match status" value="1"/>
</dbReference>
<dbReference type="OrthoDB" id="44015at2759"/>
<gene>
    <name evidence="11" type="primary">LOC103709848</name>
</gene>
<evidence type="ECO:0000256" key="8">
    <source>
        <dbReference type="ARBA" id="ARBA00023329"/>
    </source>
</evidence>